<feature type="repeat" description="ANK" evidence="3">
    <location>
        <begin position="33"/>
        <end position="65"/>
    </location>
</feature>
<evidence type="ECO:0000256" key="4">
    <source>
        <dbReference type="SAM" id="MobiDB-lite"/>
    </source>
</evidence>
<dbReference type="SUPFAM" id="SSF48403">
    <property type="entry name" value="Ankyrin repeat"/>
    <property type="match status" value="1"/>
</dbReference>
<keyword evidence="2 3" id="KW-0040">ANK repeat</keyword>
<gene>
    <name evidence="5" type="primary">ORF172905</name>
</gene>
<evidence type="ECO:0000256" key="3">
    <source>
        <dbReference type="PROSITE-ProRule" id="PRU00023"/>
    </source>
</evidence>
<evidence type="ECO:0000256" key="2">
    <source>
        <dbReference type="ARBA" id="ARBA00023043"/>
    </source>
</evidence>
<proteinExistence type="predicted"/>
<name>A0A0B7B8X9_9EUPU</name>
<organism evidence="5">
    <name type="scientific">Arion vulgaris</name>
    <dbReference type="NCBI Taxonomy" id="1028688"/>
    <lineage>
        <taxon>Eukaryota</taxon>
        <taxon>Metazoa</taxon>
        <taxon>Spiralia</taxon>
        <taxon>Lophotrochozoa</taxon>
        <taxon>Mollusca</taxon>
        <taxon>Gastropoda</taxon>
        <taxon>Heterobranchia</taxon>
        <taxon>Euthyneura</taxon>
        <taxon>Panpulmonata</taxon>
        <taxon>Eupulmonata</taxon>
        <taxon>Stylommatophora</taxon>
        <taxon>Helicina</taxon>
        <taxon>Arionoidea</taxon>
        <taxon>Arionidae</taxon>
        <taxon>Arion</taxon>
    </lineage>
</organism>
<dbReference type="EMBL" id="HACG01042929">
    <property type="protein sequence ID" value="CEK89794.1"/>
    <property type="molecule type" value="Transcribed_RNA"/>
</dbReference>
<accession>A0A0B7B8X9</accession>
<protein>
    <submittedName>
        <fullName evidence="5">Uncharacterized protein</fullName>
    </submittedName>
</protein>
<dbReference type="PRINTS" id="PR01415">
    <property type="entry name" value="ANKYRIN"/>
</dbReference>
<dbReference type="PANTHER" id="PTHR24171">
    <property type="entry name" value="ANKYRIN REPEAT DOMAIN-CONTAINING PROTEIN 39-RELATED"/>
    <property type="match status" value="1"/>
</dbReference>
<feature type="non-terminal residue" evidence="5">
    <location>
        <position position="1"/>
    </location>
</feature>
<sequence length="275" mass="29863">NRTPLHLCAKYAHIEIVEILLKAGANIDAKDNDNDTPLHLSVRNGHEEIAEILLKAGPTVRKKDLDTHSHLKHLRASKRGDPGSKSSLKLTETQNWIYGATNNITSVRSPTSTMTTMEYSSTIFPSLESPIFISEASDSNNDCDAAKRESLESVTSETAVIEPGFAPSGSVSSAASPPSARSHDLSDSEPSLLSDVGQQIQEHWAKFSPKPLTEGWQITCTTDGKTVIQDRQITIMSITININNIVNNIHDANVVSVNGTVSVVQRNDSNVNEEP</sequence>
<dbReference type="GO" id="GO:0031436">
    <property type="term" value="C:BRCA1-BARD1 complex"/>
    <property type="evidence" value="ECO:0007669"/>
    <property type="project" value="TreeGrafter"/>
</dbReference>
<dbReference type="AlphaFoldDB" id="A0A0B7B8X9"/>
<dbReference type="InterPro" id="IPR002110">
    <property type="entry name" value="Ankyrin_rpt"/>
</dbReference>
<dbReference type="Gene3D" id="1.25.40.20">
    <property type="entry name" value="Ankyrin repeat-containing domain"/>
    <property type="match status" value="1"/>
</dbReference>
<dbReference type="GO" id="GO:0004842">
    <property type="term" value="F:ubiquitin-protein transferase activity"/>
    <property type="evidence" value="ECO:0007669"/>
    <property type="project" value="TreeGrafter"/>
</dbReference>
<feature type="compositionally biased region" description="Low complexity" evidence="4">
    <location>
        <begin position="163"/>
        <end position="180"/>
    </location>
</feature>
<dbReference type="SMART" id="SM00248">
    <property type="entry name" value="ANK"/>
    <property type="match status" value="2"/>
</dbReference>
<evidence type="ECO:0000256" key="1">
    <source>
        <dbReference type="ARBA" id="ARBA00022737"/>
    </source>
</evidence>
<dbReference type="PANTHER" id="PTHR24171:SF8">
    <property type="entry name" value="BRCA1-ASSOCIATED RING DOMAIN PROTEIN 1"/>
    <property type="match status" value="1"/>
</dbReference>
<dbReference type="Pfam" id="PF12796">
    <property type="entry name" value="Ank_2"/>
    <property type="match status" value="1"/>
</dbReference>
<dbReference type="InterPro" id="IPR036770">
    <property type="entry name" value="Ankyrin_rpt-contain_sf"/>
</dbReference>
<dbReference type="GO" id="GO:0085020">
    <property type="term" value="P:protein K6-linked ubiquitination"/>
    <property type="evidence" value="ECO:0007669"/>
    <property type="project" value="TreeGrafter"/>
</dbReference>
<dbReference type="PROSITE" id="PS50297">
    <property type="entry name" value="ANK_REP_REGION"/>
    <property type="match status" value="2"/>
</dbReference>
<feature type="repeat" description="ANK" evidence="3">
    <location>
        <begin position="1"/>
        <end position="32"/>
    </location>
</feature>
<feature type="region of interest" description="Disordered" evidence="4">
    <location>
        <begin position="162"/>
        <end position="193"/>
    </location>
</feature>
<reference evidence="5" key="1">
    <citation type="submission" date="2014-12" db="EMBL/GenBank/DDBJ databases">
        <title>Insight into the proteome of Arion vulgaris.</title>
        <authorList>
            <person name="Aradska J."/>
            <person name="Bulat T."/>
            <person name="Smidak R."/>
            <person name="Sarate P."/>
            <person name="Gangsoo J."/>
            <person name="Sialana F."/>
            <person name="Bilban M."/>
            <person name="Lubec G."/>
        </authorList>
    </citation>
    <scope>NUCLEOTIDE SEQUENCE</scope>
    <source>
        <tissue evidence="5">Skin</tissue>
    </source>
</reference>
<evidence type="ECO:0000313" key="5">
    <source>
        <dbReference type="EMBL" id="CEK89794.1"/>
    </source>
</evidence>
<dbReference type="GO" id="GO:0070531">
    <property type="term" value="C:BRCA1-A complex"/>
    <property type="evidence" value="ECO:0007669"/>
    <property type="project" value="TreeGrafter"/>
</dbReference>
<dbReference type="PROSITE" id="PS50088">
    <property type="entry name" value="ANK_REPEAT"/>
    <property type="match status" value="2"/>
</dbReference>
<keyword evidence="1" id="KW-0677">Repeat</keyword>